<gene>
    <name evidence="16" type="ORF">SNE40_005076</name>
</gene>
<dbReference type="Gene3D" id="2.60.120.1020">
    <property type="entry name" value="Peptide N glycanase, PAW domain"/>
    <property type="match status" value="1"/>
</dbReference>
<dbReference type="Pfam" id="PF09409">
    <property type="entry name" value="PUB"/>
    <property type="match status" value="1"/>
</dbReference>
<dbReference type="Gene3D" id="3.10.620.30">
    <property type="match status" value="1"/>
</dbReference>
<dbReference type="SUPFAM" id="SSF143503">
    <property type="entry name" value="PUG domain-like"/>
    <property type="match status" value="1"/>
</dbReference>
<dbReference type="InterPro" id="IPR006588">
    <property type="entry name" value="Peptide_N_glycanase_PAW_dom"/>
</dbReference>
<dbReference type="SUPFAM" id="SSF54001">
    <property type="entry name" value="Cysteine proteinases"/>
    <property type="match status" value="1"/>
</dbReference>
<dbReference type="SMART" id="SM00580">
    <property type="entry name" value="PUG"/>
    <property type="match status" value="1"/>
</dbReference>
<evidence type="ECO:0000259" key="15">
    <source>
        <dbReference type="PROSITE" id="PS51398"/>
    </source>
</evidence>
<evidence type="ECO:0000256" key="11">
    <source>
        <dbReference type="ARBA" id="ARBA00024870"/>
    </source>
</evidence>
<keyword evidence="7" id="KW-0963">Cytoplasm</keyword>
<dbReference type="Gene3D" id="1.20.58.2190">
    <property type="match status" value="1"/>
</dbReference>
<dbReference type="GO" id="GO:0000224">
    <property type="term" value="F:peptide-N4-(N-acetyl-beta-glucosaminyl)asparagine amidase activity"/>
    <property type="evidence" value="ECO:0007669"/>
    <property type="project" value="UniProtKB-EC"/>
</dbReference>
<keyword evidence="9" id="KW-0378">Hydrolase</keyword>
<evidence type="ECO:0000313" key="17">
    <source>
        <dbReference type="Proteomes" id="UP001347796"/>
    </source>
</evidence>
<evidence type="ECO:0000256" key="4">
    <source>
        <dbReference type="ARBA" id="ARBA00009390"/>
    </source>
</evidence>
<reference evidence="16 17" key="1">
    <citation type="submission" date="2024-01" db="EMBL/GenBank/DDBJ databases">
        <title>The genome of the rayed Mediterranean limpet Patella caerulea (Linnaeus, 1758).</title>
        <authorList>
            <person name="Anh-Thu Weber A."/>
            <person name="Halstead-Nussloch G."/>
        </authorList>
    </citation>
    <scope>NUCLEOTIDE SEQUENCE [LARGE SCALE GENOMIC DNA]</scope>
    <source>
        <strain evidence="16">AATW-2023a</strain>
        <tissue evidence="16">Whole specimen</tissue>
    </source>
</reference>
<organism evidence="16 17">
    <name type="scientific">Patella caerulea</name>
    <name type="common">Rayed Mediterranean limpet</name>
    <dbReference type="NCBI Taxonomy" id="87958"/>
    <lineage>
        <taxon>Eukaryota</taxon>
        <taxon>Metazoa</taxon>
        <taxon>Spiralia</taxon>
        <taxon>Lophotrochozoa</taxon>
        <taxon>Mollusca</taxon>
        <taxon>Gastropoda</taxon>
        <taxon>Patellogastropoda</taxon>
        <taxon>Patelloidea</taxon>
        <taxon>Patellidae</taxon>
        <taxon>Patella</taxon>
    </lineage>
</organism>
<keyword evidence="8" id="KW-0479">Metal-binding</keyword>
<dbReference type="Pfam" id="PF04721">
    <property type="entry name" value="PAW"/>
    <property type="match status" value="1"/>
</dbReference>
<evidence type="ECO:0000256" key="8">
    <source>
        <dbReference type="ARBA" id="ARBA00022723"/>
    </source>
</evidence>
<dbReference type="GO" id="GO:0005634">
    <property type="term" value="C:nucleus"/>
    <property type="evidence" value="ECO:0007669"/>
    <property type="project" value="TreeGrafter"/>
</dbReference>
<comment type="function">
    <text evidence="11">Specifically deglycosylates the denatured form of N-linked glycoproteins in the cytoplasm and assists their proteasome-mediated degradation. Cleaves the beta-aspartyl-glucosamine (GlcNAc) of the glycan and the amide side chain of Asn, converting Asn to Asp. Prefers proteins containing high-mannose over those bearing complex type oligosaccharides. Can recognize misfolded proteins in the endoplasmic reticulum that are exported to the cytosol to be destroyed and deglycosylate them, while it has no activity toward native proteins. Deglycosylation is a prerequisite for subsequent proteasome-mediated degradation of some, but not all, misfolded glycoproteins.</text>
</comment>
<dbReference type="FunFam" id="2.60.120.1020:FF:000001">
    <property type="entry name" value="Peptide-N(4)-(N-acetyl-beta-glucosaminyl)asparagine amidase"/>
    <property type="match status" value="1"/>
</dbReference>
<dbReference type="PROSITE" id="PS51398">
    <property type="entry name" value="PAW"/>
    <property type="match status" value="1"/>
</dbReference>
<dbReference type="GO" id="GO:0046872">
    <property type="term" value="F:metal ion binding"/>
    <property type="evidence" value="ECO:0007669"/>
    <property type="project" value="UniProtKB-KW"/>
</dbReference>
<comment type="caution">
    <text evidence="16">The sequence shown here is derived from an EMBL/GenBank/DDBJ whole genome shotgun (WGS) entry which is preliminary data.</text>
</comment>
<evidence type="ECO:0000256" key="2">
    <source>
        <dbReference type="ARBA" id="ARBA00001947"/>
    </source>
</evidence>
<accession>A0AAN8Q6E8</accession>
<evidence type="ECO:0000313" key="16">
    <source>
        <dbReference type="EMBL" id="KAK6189023.1"/>
    </source>
</evidence>
<evidence type="ECO:0000256" key="12">
    <source>
        <dbReference type="ARBA" id="ARBA00029604"/>
    </source>
</evidence>
<evidence type="ECO:0000256" key="3">
    <source>
        <dbReference type="ARBA" id="ARBA00004496"/>
    </source>
</evidence>
<dbReference type="InterPro" id="IPR008979">
    <property type="entry name" value="Galactose-bd-like_sf"/>
</dbReference>
<dbReference type="InterPro" id="IPR038765">
    <property type="entry name" value="Papain-like_cys_pep_sf"/>
</dbReference>
<dbReference type="SMART" id="SM00460">
    <property type="entry name" value="TGc"/>
    <property type="match status" value="1"/>
</dbReference>
<keyword evidence="17" id="KW-1185">Reference proteome</keyword>
<evidence type="ECO:0000256" key="14">
    <source>
        <dbReference type="PROSITE-ProRule" id="PRU00731"/>
    </source>
</evidence>
<evidence type="ECO:0000256" key="7">
    <source>
        <dbReference type="ARBA" id="ARBA00022490"/>
    </source>
</evidence>
<evidence type="ECO:0000256" key="10">
    <source>
        <dbReference type="ARBA" id="ARBA00022833"/>
    </source>
</evidence>
<dbReference type="InterPro" id="IPR036339">
    <property type="entry name" value="PUB-like_dom_sf"/>
</dbReference>
<dbReference type="InterPro" id="IPR018997">
    <property type="entry name" value="PUB_domain"/>
</dbReference>
<comment type="subcellular location">
    <subcellularLocation>
        <location evidence="3">Cytoplasm</location>
    </subcellularLocation>
</comment>
<dbReference type="SUPFAM" id="SSF49785">
    <property type="entry name" value="Galactose-binding domain-like"/>
    <property type="match status" value="1"/>
</dbReference>
<evidence type="ECO:0000256" key="1">
    <source>
        <dbReference type="ARBA" id="ARBA00001650"/>
    </source>
</evidence>
<dbReference type="PANTHER" id="PTHR12143:SF19">
    <property type="entry name" value="PEPTIDE-N(4)-(N-ACETYL-BETA-GLUCOSAMINYL)ASPARAGINE AMIDASE"/>
    <property type="match status" value="1"/>
</dbReference>
<protein>
    <recommendedName>
        <fullName evidence="6">Peptide-N(4)-(N-acetyl-beta-glucosaminyl)asparagine amidase</fullName>
        <ecNumber evidence="5">3.5.1.52</ecNumber>
    </recommendedName>
    <alternativeName>
        <fullName evidence="12">N-glycanase 1</fullName>
    </alternativeName>
    <alternativeName>
        <fullName evidence="13">Peptide:N-glycanase</fullName>
    </alternativeName>
</protein>
<dbReference type="GO" id="GO:0005829">
    <property type="term" value="C:cytosol"/>
    <property type="evidence" value="ECO:0007669"/>
    <property type="project" value="TreeGrafter"/>
</dbReference>
<sequence>MTWDSVLQLATENESKSAFEAIDILLKFCNNIIKNPSEEKYRRIRLKNPIIESKLLPVVGAMECLFDMGFLEDGEFLTMPRNCSLSVLTVIRNELTEVKDALRESDNLGVVPSVPLIPAPTSPQAASTIPQAAPTAPQAAPARPALPTLPTNILMSEAKFYSKLDSSLQHVLMYENSSLQDKARSVIPIATLQTEAREKLESILSADRSQQVDVQDCLLLCLLNWFKTSFFSWVDSPACERCTGPTTNNGMLPPNSDDERWQAGRVESHRCNVCASITRFPRYNHPGKLLDTRRGRCGEWANCFTLCCRALGFEARYVLDWTDHVWTEVYSQSQQRWLHCDPCENVCDKPLLYEAGWGKALTYVIAFSKDEIMDVTWRYSAKHAEVRSRRNECREDWLVSTIYKINQKKRSAMAPARQGIMLNRTIVELVEFLTEKTADNSELSGRTTGSLAWRLARGETGGMSNEPFIFTLSEREKQLKKIHVKYNCAKNHYVRISNNNEEKKDWSSLCFQSTSLARKEEKDWKMVYLARAEGSENASVSWKFDFSESSLKIDKVIIKAESCVYENGIITWKICGDDQCIMLNGKDLNLSTPVDVKGSSSLTITGTLTRGIGNVAWQHSQLFRQSSTDFNNFPFEIEIYLM</sequence>
<dbReference type="Gene3D" id="2.20.25.10">
    <property type="match status" value="1"/>
</dbReference>
<dbReference type="PANTHER" id="PTHR12143">
    <property type="entry name" value="PEPTIDE N-GLYCANASE PNGASE -RELATED"/>
    <property type="match status" value="1"/>
</dbReference>
<dbReference type="Proteomes" id="UP001347796">
    <property type="component" value="Unassembled WGS sequence"/>
</dbReference>
<evidence type="ECO:0000256" key="5">
    <source>
        <dbReference type="ARBA" id="ARBA00012158"/>
    </source>
</evidence>
<dbReference type="InterPro" id="IPR038680">
    <property type="entry name" value="PAW_sf"/>
</dbReference>
<evidence type="ECO:0000256" key="9">
    <source>
        <dbReference type="ARBA" id="ARBA00022801"/>
    </source>
</evidence>
<dbReference type="GO" id="GO:0006516">
    <property type="term" value="P:glycoprotein catabolic process"/>
    <property type="evidence" value="ECO:0007669"/>
    <property type="project" value="InterPro"/>
</dbReference>
<keyword evidence="10" id="KW-0862">Zinc</keyword>
<dbReference type="AlphaFoldDB" id="A0AAN8Q6E8"/>
<comment type="cofactor">
    <cofactor evidence="2">
        <name>Zn(2+)</name>
        <dbReference type="ChEBI" id="CHEBI:29105"/>
    </cofactor>
</comment>
<dbReference type="InterPro" id="IPR002931">
    <property type="entry name" value="Transglutaminase-like"/>
</dbReference>
<evidence type="ECO:0000256" key="6">
    <source>
        <dbReference type="ARBA" id="ARBA00018546"/>
    </source>
</evidence>
<comment type="catalytic activity">
    <reaction evidence="1">
        <text>Hydrolysis of an N(4)-(acetyl-beta-D-glucosaminyl)asparagine residue in which the glucosamine residue may be further glycosylated, to yield a (substituted) N-acetyl-beta-D-glucosaminylamine and a peptide containing an aspartate residue.</text>
        <dbReference type="EC" id="3.5.1.52"/>
    </reaction>
</comment>
<dbReference type="EMBL" id="JAZGQO010000003">
    <property type="protein sequence ID" value="KAK6189023.1"/>
    <property type="molecule type" value="Genomic_DNA"/>
</dbReference>
<comment type="similarity">
    <text evidence="4 14">Belongs to the transglutaminase-like superfamily. PNGase family.</text>
</comment>
<dbReference type="Pfam" id="PF01841">
    <property type="entry name" value="Transglut_core"/>
    <property type="match status" value="1"/>
</dbReference>
<dbReference type="SMART" id="SM00613">
    <property type="entry name" value="PAW"/>
    <property type="match status" value="1"/>
</dbReference>
<dbReference type="InterPro" id="IPR050883">
    <property type="entry name" value="PNGase"/>
</dbReference>
<proteinExistence type="inferred from homology"/>
<dbReference type="FunFam" id="2.20.25.10:FF:000011">
    <property type="entry name" value="peptide-N(4)-(N-acetyl-beta- glucosaminyl)asparagine amidase"/>
    <property type="match status" value="1"/>
</dbReference>
<name>A0AAN8Q6E8_PATCE</name>
<feature type="domain" description="PAW" evidence="15">
    <location>
        <begin position="442"/>
        <end position="642"/>
    </location>
</feature>
<dbReference type="EC" id="3.5.1.52" evidence="5"/>
<evidence type="ECO:0000256" key="13">
    <source>
        <dbReference type="ARBA" id="ARBA00032901"/>
    </source>
</evidence>